<keyword evidence="3 8" id="KW-0288">FMN</keyword>
<dbReference type="GO" id="GO:0050660">
    <property type="term" value="F:flavin adenine dinucleotide binding"/>
    <property type="evidence" value="ECO:0007669"/>
    <property type="project" value="InterPro"/>
</dbReference>
<dbReference type="OrthoDB" id="9783413at2"/>
<evidence type="ECO:0000256" key="10">
    <source>
        <dbReference type="PIRSR" id="PIRSR006621-2"/>
    </source>
</evidence>
<dbReference type="GO" id="GO:0017150">
    <property type="term" value="F:tRNA dihydrouridine synthase activity"/>
    <property type="evidence" value="ECO:0007669"/>
    <property type="project" value="InterPro"/>
</dbReference>
<feature type="active site" description="Proton donor" evidence="9">
    <location>
        <position position="91"/>
    </location>
</feature>
<dbReference type="CDD" id="cd02801">
    <property type="entry name" value="DUS_like_FMN"/>
    <property type="match status" value="1"/>
</dbReference>
<dbReference type="InterPro" id="IPR013785">
    <property type="entry name" value="Aldolase_TIM"/>
</dbReference>
<evidence type="ECO:0000256" key="4">
    <source>
        <dbReference type="ARBA" id="ARBA00022694"/>
    </source>
</evidence>
<evidence type="ECO:0000256" key="2">
    <source>
        <dbReference type="ARBA" id="ARBA00022630"/>
    </source>
</evidence>
<sequence length="317" mass="36769">MKNYYKFSVAPMLHYTDRHCRFLHRQFTKKTLLYTEMITEDHLIQSKHKVLETYEHPIALQVAGKNPKKLERCAIIAHLQGYDEINLNVGCPSKKIQYAGFGIYLIKNIPLLTNIVKIMVNASPIPVSIKTRIGLDEYDNYYFLKNLIENVSKYGLCQKFIIHARKALSQGISTKENRTIPKLNYNIVYALKKDFPKLTIIINGNIKSIKDSKMHLKYVDGVMIGRSIYNNPSILSQIDSEIIELKKNIIKVLTENMYPYIEKELCTGTPLKHISRHMLGLFHGFHGCKRWKQHIIENSYKKNSNIKVLEKALKFVA</sequence>
<comment type="function">
    <text evidence="8">Catalyzes the synthesis of 5,6-dihydrouridine (D), a modified base found in the D-loop of most tRNAs, via the reduction of the C5-C6 double bond in target uridines.</text>
</comment>
<keyword evidence="10" id="KW-0547">Nucleotide-binding</keyword>
<dbReference type="GO" id="GO:0000049">
    <property type="term" value="F:tRNA binding"/>
    <property type="evidence" value="ECO:0007669"/>
    <property type="project" value="UniProtKB-KW"/>
</dbReference>
<accession>A0A172WE41</accession>
<feature type="domain" description="DUS-like FMN-binding" evidence="11">
    <location>
        <begin position="9"/>
        <end position="314"/>
    </location>
</feature>
<evidence type="ECO:0000256" key="9">
    <source>
        <dbReference type="PIRSR" id="PIRSR006621-1"/>
    </source>
</evidence>
<dbReference type="PATRIC" id="fig|118110.3.peg.497"/>
<keyword evidence="2 8" id="KW-0285">Flavoprotein</keyword>
<keyword evidence="7 8" id="KW-0560">Oxidoreductase</keyword>
<keyword evidence="13" id="KW-1185">Reference proteome</keyword>
<evidence type="ECO:0000256" key="1">
    <source>
        <dbReference type="ARBA" id="ARBA00022555"/>
    </source>
</evidence>
<reference evidence="12 13" key="1">
    <citation type="submission" date="2015-04" db="EMBL/GenBank/DDBJ databases">
        <title>Buchnera aphidicola assembly.</title>
        <authorList>
            <person name="Zhang Y."/>
        </authorList>
    </citation>
    <scope>NUCLEOTIDE SEQUENCE [LARGE SCALE GENOMIC DNA]</scope>
    <source>
        <strain evidence="12 13">SC</strain>
    </source>
</reference>
<feature type="binding site" evidence="10">
    <location>
        <position position="130"/>
    </location>
    <ligand>
        <name>FMN</name>
        <dbReference type="ChEBI" id="CHEBI:58210"/>
    </ligand>
</feature>
<evidence type="ECO:0000259" key="11">
    <source>
        <dbReference type="Pfam" id="PF01207"/>
    </source>
</evidence>
<keyword evidence="6" id="KW-0694">RNA-binding</keyword>
<protein>
    <recommendedName>
        <fullName evidence="8">tRNA-dihydrouridine synthase</fullName>
        <ecNumber evidence="8">1.3.1.-</ecNumber>
    </recommendedName>
</protein>
<evidence type="ECO:0000256" key="6">
    <source>
        <dbReference type="ARBA" id="ARBA00022884"/>
    </source>
</evidence>
<dbReference type="PIRSF" id="PIRSF006621">
    <property type="entry name" value="Dus"/>
    <property type="match status" value="1"/>
</dbReference>
<gene>
    <name evidence="12" type="ORF">XW81_02510</name>
</gene>
<dbReference type="EMBL" id="CP011299">
    <property type="protein sequence ID" value="ANF17244.1"/>
    <property type="molecule type" value="Genomic_DNA"/>
</dbReference>
<keyword evidence="5" id="KW-0521">NADP</keyword>
<comment type="cofactor">
    <cofactor evidence="8 10">
        <name>FMN</name>
        <dbReference type="ChEBI" id="CHEBI:58210"/>
    </cofactor>
</comment>
<dbReference type="InterPro" id="IPR001269">
    <property type="entry name" value="DUS_fam"/>
</dbReference>
<dbReference type="EC" id="1.3.1.-" evidence="8"/>
<dbReference type="Pfam" id="PF01207">
    <property type="entry name" value="Dus"/>
    <property type="match status" value="1"/>
</dbReference>
<evidence type="ECO:0000256" key="5">
    <source>
        <dbReference type="ARBA" id="ARBA00022857"/>
    </source>
</evidence>
<keyword evidence="4 8" id="KW-0819">tRNA processing</keyword>
<dbReference type="NCBIfam" id="NF008774">
    <property type="entry name" value="PRK11815.1"/>
    <property type="match status" value="1"/>
</dbReference>
<dbReference type="Gene3D" id="3.20.20.70">
    <property type="entry name" value="Aldolase class I"/>
    <property type="match status" value="1"/>
</dbReference>
<evidence type="ECO:0000256" key="3">
    <source>
        <dbReference type="ARBA" id="ARBA00022643"/>
    </source>
</evidence>
<name>A0A172WE41_BUCSC</name>
<dbReference type="AlphaFoldDB" id="A0A172WE41"/>
<dbReference type="Proteomes" id="UP000077654">
    <property type="component" value="Chromosome"/>
</dbReference>
<dbReference type="InterPro" id="IPR004653">
    <property type="entry name" value="DusA"/>
</dbReference>
<dbReference type="PANTHER" id="PTHR42907">
    <property type="entry name" value="FMN-LINKED OXIDOREDUCTASES SUPERFAMILY PROTEIN"/>
    <property type="match status" value="1"/>
</dbReference>
<comment type="similarity">
    <text evidence="8">Belongs to the dus family.</text>
</comment>
<evidence type="ECO:0000256" key="7">
    <source>
        <dbReference type="ARBA" id="ARBA00023002"/>
    </source>
</evidence>
<dbReference type="RefSeq" id="WP_075474370.1">
    <property type="nucleotide sequence ID" value="NZ_CP011299.1"/>
</dbReference>
<feature type="binding site" evidence="10">
    <location>
        <position position="163"/>
    </location>
    <ligand>
        <name>FMN</name>
        <dbReference type="ChEBI" id="CHEBI:58210"/>
    </ligand>
</feature>
<dbReference type="PANTHER" id="PTHR42907:SF1">
    <property type="entry name" value="FMN-LINKED OXIDOREDUCTASES SUPERFAMILY PROTEIN"/>
    <property type="match status" value="1"/>
</dbReference>
<feature type="binding site" evidence="10">
    <location>
        <position position="61"/>
    </location>
    <ligand>
        <name>FMN</name>
        <dbReference type="ChEBI" id="CHEBI:58210"/>
    </ligand>
</feature>
<dbReference type="STRING" id="118110.XW81_02510"/>
<organism evidence="12 13">
    <name type="scientific">Buchnera aphidicola subsp. Schlechtendalia chinensis</name>
    <dbReference type="NCBI Taxonomy" id="118110"/>
    <lineage>
        <taxon>Bacteria</taxon>
        <taxon>Pseudomonadati</taxon>
        <taxon>Pseudomonadota</taxon>
        <taxon>Gammaproteobacteria</taxon>
        <taxon>Enterobacterales</taxon>
        <taxon>Erwiniaceae</taxon>
        <taxon>Buchnera</taxon>
    </lineage>
</organism>
<evidence type="ECO:0000313" key="13">
    <source>
        <dbReference type="Proteomes" id="UP000077654"/>
    </source>
</evidence>
<dbReference type="Gene3D" id="1.20.120.1460">
    <property type="match status" value="1"/>
</dbReference>
<dbReference type="SUPFAM" id="SSF51395">
    <property type="entry name" value="FMN-linked oxidoreductases"/>
    <property type="match status" value="1"/>
</dbReference>
<dbReference type="InterPro" id="IPR035587">
    <property type="entry name" value="DUS-like_FMN-bd"/>
</dbReference>
<evidence type="ECO:0000313" key="12">
    <source>
        <dbReference type="EMBL" id="ANF17244.1"/>
    </source>
</evidence>
<keyword evidence="1" id="KW-0820">tRNA-binding</keyword>
<evidence type="ECO:0000256" key="8">
    <source>
        <dbReference type="PIRNR" id="PIRNR006621"/>
    </source>
</evidence>
<feature type="binding site" evidence="10">
    <location>
        <begin position="225"/>
        <end position="226"/>
    </location>
    <ligand>
        <name>FMN</name>
        <dbReference type="ChEBI" id="CHEBI:58210"/>
    </ligand>
</feature>
<proteinExistence type="inferred from homology"/>